<dbReference type="KEGG" id="acab:QRX50_23375"/>
<feature type="compositionally biased region" description="Basic residues" evidence="1">
    <location>
        <begin position="58"/>
        <end position="76"/>
    </location>
</feature>
<dbReference type="EMBL" id="CP127294">
    <property type="protein sequence ID" value="WIX83487.1"/>
    <property type="molecule type" value="Genomic_DNA"/>
</dbReference>
<dbReference type="AlphaFoldDB" id="A0A9Y2N1Z0"/>
<dbReference type="RefSeq" id="WP_285974036.1">
    <property type="nucleotide sequence ID" value="NZ_CP127294.1"/>
</dbReference>
<dbReference type="SUPFAM" id="SSF53041">
    <property type="entry name" value="Resolvase-like"/>
    <property type="match status" value="1"/>
</dbReference>
<evidence type="ECO:0000256" key="1">
    <source>
        <dbReference type="SAM" id="MobiDB-lite"/>
    </source>
</evidence>
<dbReference type="GO" id="GO:0003677">
    <property type="term" value="F:DNA binding"/>
    <property type="evidence" value="ECO:0007669"/>
    <property type="project" value="InterPro"/>
</dbReference>
<organism evidence="3 4">
    <name type="scientific">Amycolatopsis carbonis</name>
    <dbReference type="NCBI Taxonomy" id="715471"/>
    <lineage>
        <taxon>Bacteria</taxon>
        <taxon>Bacillati</taxon>
        <taxon>Actinomycetota</taxon>
        <taxon>Actinomycetes</taxon>
        <taxon>Pseudonocardiales</taxon>
        <taxon>Pseudonocardiaceae</taxon>
        <taxon>Amycolatopsis</taxon>
    </lineage>
</organism>
<feature type="domain" description="Resolvase/invertase-type recombinase catalytic" evidence="2">
    <location>
        <begin position="20"/>
        <end position="61"/>
    </location>
</feature>
<reference evidence="3 4" key="1">
    <citation type="submission" date="2023-06" db="EMBL/GenBank/DDBJ databases">
        <authorList>
            <person name="Oyuntsetseg B."/>
            <person name="Kim S.B."/>
        </authorList>
    </citation>
    <scope>NUCLEOTIDE SEQUENCE [LARGE SCALE GENOMIC DNA]</scope>
    <source>
        <strain evidence="3 4">2-15</strain>
    </source>
</reference>
<evidence type="ECO:0000313" key="4">
    <source>
        <dbReference type="Proteomes" id="UP001236014"/>
    </source>
</evidence>
<dbReference type="GO" id="GO:0000150">
    <property type="term" value="F:DNA strand exchange activity"/>
    <property type="evidence" value="ECO:0007669"/>
    <property type="project" value="InterPro"/>
</dbReference>
<gene>
    <name evidence="3" type="ORF">QRX50_23375</name>
</gene>
<keyword evidence="4" id="KW-1185">Reference proteome</keyword>
<dbReference type="Pfam" id="PF00239">
    <property type="entry name" value="Resolvase"/>
    <property type="match status" value="1"/>
</dbReference>
<sequence length="76" mass="8278">MSGSGSVATPYGRTKWQAIAVGLAVLDQGIDTSTAVGRMFFHFLGAVRKFEDALMPERHHRRPGRRARVAAPAGRK</sequence>
<protein>
    <recommendedName>
        <fullName evidence="2">Resolvase/invertase-type recombinase catalytic domain-containing protein</fullName>
    </recommendedName>
</protein>
<evidence type="ECO:0000259" key="2">
    <source>
        <dbReference type="Pfam" id="PF00239"/>
    </source>
</evidence>
<proteinExistence type="predicted"/>
<accession>A0A9Y2N1Z0</accession>
<feature type="region of interest" description="Disordered" evidence="1">
    <location>
        <begin position="57"/>
        <end position="76"/>
    </location>
</feature>
<dbReference type="InterPro" id="IPR036162">
    <property type="entry name" value="Resolvase-like_N_sf"/>
</dbReference>
<dbReference type="Proteomes" id="UP001236014">
    <property type="component" value="Chromosome"/>
</dbReference>
<name>A0A9Y2N1Z0_9PSEU</name>
<evidence type="ECO:0000313" key="3">
    <source>
        <dbReference type="EMBL" id="WIX83487.1"/>
    </source>
</evidence>
<dbReference type="InterPro" id="IPR006119">
    <property type="entry name" value="Resolv_N"/>
</dbReference>